<reference evidence="2 3" key="1">
    <citation type="journal article" date="2021" name="Commun. Biol.">
        <title>The genome of Shorea leprosula (Dipterocarpaceae) highlights the ecological relevance of drought in aseasonal tropical rainforests.</title>
        <authorList>
            <person name="Ng K.K.S."/>
            <person name="Kobayashi M.J."/>
            <person name="Fawcett J.A."/>
            <person name="Hatakeyama M."/>
            <person name="Paape T."/>
            <person name="Ng C.H."/>
            <person name="Ang C.C."/>
            <person name="Tnah L.H."/>
            <person name="Lee C.T."/>
            <person name="Nishiyama T."/>
            <person name="Sese J."/>
            <person name="O'Brien M.J."/>
            <person name="Copetti D."/>
            <person name="Mohd Noor M.I."/>
            <person name="Ong R.C."/>
            <person name="Putra M."/>
            <person name="Sireger I.Z."/>
            <person name="Indrioko S."/>
            <person name="Kosugi Y."/>
            <person name="Izuno A."/>
            <person name="Isagi Y."/>
            <person name="Lee S.L."/>
            <person name="Shimizu K.K."/>
        </authorList>
    </citation>
    <scope>NUCLEOTIDE SEQUENCE [LARGE SCALE GENOMIC DNA]</scope>
    <source>
        <strain evidence="2">214</strain>
    </source>
</reference>
<accession>A0AAV5LKR8</accession>
<proteinExistence type="predicted"/>
<dbReference type="AlphaFoldDB" id="A0AAV5LKR8"/>
<organism evidence="2 3">
    <name type="scientific">Rubroshorea leprosula</name>
    <dbReference type="NCBI Taxonomy" id="152421"/>
    <lineage>
        <taxon>Eukaryota</taxon>
        <taxon>Viridiplantae</taxon>
        <taxon>Streptophyta</taxon>
        <taxon>Embryophyta</taxon>
        <taxon>Tracheophyta</taxon>
        <taxon>Spermatophyta</taxon>
        <taxon>Magnoliopsida</taxon>
        <taxon>eudicotyledons</taxon>
        <taxon>Gunneridae</taxon>
        <taxon>Pentapetalae</taxon>
        <taxon>rosids</taxon>
        <taxon>malvids</taxon>
        <taxon>Malvales</taxon>
        <taxon>Dipterocarpaceae</taxon>
        <taxon>Rubroshorea</taxon>
    </lineage>
</organism>
<protein>
    <submittedName>
        <fullName evidence="2">Uncharacterized protein</fullName>
    </submittedName>
</protein>
<keyword evidence="3" id="KW-1185">Reference proteome</keyword>
<evidence type="ECO:0000313" key="2">
    <source>
        <dbReference type="EMBL" id="GKV37122.1"/>
    </source>
</evidence>
<dbReference type="Proteomes" id="UP001054252">
    <property type="component" value="Unassembled WGS sequence"/>
</dbReference>
<feature type="region of interest" description="Disordered" evidence="1">
    <location>
        <begin position="1"/>
        <end position="43"/>
    </location>
</feature>
<evidence type="ECO:0000313" key="3">
    <source>
        <dbReference type="Proteomes" id="UP001054252"/>
    </source>
</evidence>
<name>A0AAV5LKR8_9ROSI</name>
<gene>
    <name evidence="2" type="ORF">SLEP1_g45184</name>
</gene>
<evidence type="ECO:0000256" key="1">
    <source>
        <dbReference type="SAM" id="MobiDB-lite"/>
    </source>
</evidence>
<dbReference type="EMBL" id="BPVZ01000120">
    <property type="protein sequence ID" value="GKV37122.1"/>
    <property type="molecule type" value="Genomic_DNA"/>
</dbReference>
<feature type="compositionally biased region" description="Polar residues" evidence="1">
    <location>
        <begin position="12"/>
        <end position="30"/>
    </location>
</feature>
<sequence length="43" mass="4305">MIAGAECKRASNVGSAQQAARAGSVQQQGAEQDRCRAGGAEQG</sequence>
<comment type="caution">
    <text evidence="2">The sequence shown here is derived from an EMBL/GenBank/DDBJ whole genome shotgun (WGS) entry which is preliminary data.</text>
</comment>